<dbReference type="Gene3D" id="3.40.390.10">
    <property type="entry name" value="Collagenase (Catalytic Domain)"/>
    <property type="match status" value="1"/>
</dbReference>
<gene>
    <name evidence="1" type="ORF">DW060_01000</name>
</gene>
<organism evidence="1 2">
    <name type="scientific">Leyella stercorea</name>
    <dbReference type="NCBI Taxonomy" id="363265"/>
    <lineage>
        <taxon>Bacteria</taxon>
        <taxon>Pseudomonadati</taxon>
        <taxon>Bacteroidota</taxon>
        <taxon>Bacteroidia</taxon>
        <taxon>Bacteroidales</taxon>
        <taxon>Prevotellaceae</taxon>
        <taxon>Leyella</taxon>
    </lineage>
</organism>
<dbReference type="OrthoDB" id="1082814at2"/>
<accession>A0A415GRW9</accession>
<dbReference type="InterPro" id="IPR024079">
    <property type="entry name" value="MetalloPept_cat_dom_sf"/>
</dbReference>
<evidence type="ECO:0000313" key="1">
    <source>
        <dbReference type="EMBL" id="RHK53068.1"/>
    </source>
</evidence>
<sequence>MGRNSAGVKAGTNDGGGQYKGKISRVGSLVEMKDKAMYKATKEAISRYHAVMGVRQRNVKLADLGGSAYGVHVTRGGKSEAVYLDRKHFDTGAKNVSREHAKNYKSGWSTSTNKPVAHTVTHELAHATWNAHMTGANQKAAGKEVNALYKKWSRDKRKKGYGKYATTNVSEFWAETVTKAVHGKSDKYTKAVKAIAKKYKL</sequence>
<dbReference type="Proteomes" id="UP000286598">
    <property type="component" value="Unassembled WGS sequence"/>
</dbReference>
<reference evidence="1 2" key="1">
    <citation type="submission" date="2018-08" db="EMBL/GenBank/DDBJ databases">
        <title>A genome reference for cultivated species of the human gut microbiota.</title>
        <authorList>
            <person name="Zou Y."/>
            <person name="Xue W."/>
            <person name="Luo G."/>
        </authorList>
    </citation>
    <scope>NUCLEOTIDE SEQUENCE [LARGE SCALE GENOMIC DNA]</scope>
    <source>
        <strain evidence="1 2">AF42-9</strain>
    </source>
</reference>
<comment type="caution">
    <text evidence="1">The sequence shown here is derived from an EMBL/GenBank/DDBJ whole genome shotgun (WGS) entry which is preliminary data.</text>
</comment>
<dbReference type="GO" id="GO:0008237">
    <property type="term" value="F:metallopeptidase activity"/>
    <property type="evidence" value="ECO:0007669"/>
    <property type="project" value="InterPro"/>
</dbReference>
<dbReference type="SUPFAM" id="SSF55486">
    <property type="entry name" value="Metalloproteases ('zincins'), catalytic domain"/>
    <property type="match status" value="1"/>
</dbReference>
<proteinExistence type="predicted"/>
<name>A0A415GRW9_9BACT</name>
<dbReference type="EMBL" id="QRNO01000002">
    <property type="protein sequence ID" value="RHK53068.1"/>
    <property type="molecule type" value="Genomic_DNA"/>
</dbReference>
<evidence type="ECO:0000313" key="2">
    <source>
        <dbReference type="Proteomes" id="UP000286598"/>
    </source>
</evidence>
<keyword evidence="2" id="KW-1185">Reference proteome</keyword>
<protein>
    <submittedName>
        <fullName evidence="1">Uncharacterized protein</fullName>
    </submittedName>
</protein>
<dbReference type="AlphaFoldDB" id="A0A415GRW9"/>